<keyword evidence="2" id="KW-1185">Reference proteome</keyword>
<dbReference type="EMBL" id="JAGYWB010000009">
    <property type="protein sequence ID" value="KAI0511605.1"/>
    <property type="molecule type" value="Genomic_DNA"/>
</dbReference>
<comment type="caution">
    <text evidence="1">The sequence shown here is derived from an EMBL/GenBank/DDBJ whole genome shotgun (WGS) entry which is preliminary data.</text>
</comment>
<dbReference type="Proteomes" id="UP000829196">
    <property type="component" value="Unassembled WGS sequence"/>
</dbReference>
<organism evidence="1 2">
    <name type="scientific">Dendrobium nobile</name>
    <name type="common">Orchid</name>
    <dbReference type="NCBI Taxonomy" id="94219"/>
    <lineage>
        <taxon>Eukaryota</taxon>
        <taxon>Viridiplantae</taxon>
        <taxon>Streptophyta</taxon>
        <taxon>Embryophyta</taxon>
        <taxon>Tracheophyta</taxon>
        <taxon>Spermatophyta</taxon>
        <taxon>Magnoliopsida</taxon>
        <taxon>Liliopsida</taxon>
        <taxon>Asparagales</taxon>
        <taxon>Orchidaceae</taxon>
        <taxon>Epidendroideae</taxon>
        <taxon>Malaxideae</taxon>
        <taxon>Dendrobiinae</taxon>
        <taxon>Dendrobium</taxon>
    </lineage>
</organism>
<evidence type="ECO:0000313" key="1">
    <source>
        <dbReference type="EMBL" id="KAI0511605.1"/>
    </source>
</evidence>
<reference evidence="1" key="1">
    <citation type="journal article" date="2022" name="Front. Genet.">
        <title>Chromosome-Scale Assembly of the Dendrobium nobile Genome Provides Insights Into the Molecular Mechanism of the Biosynthesis of the Medicinal Active Ingredient of Dendrobium.</title>
        <authorList>
            <person name="Xu Q."/>
            <person name="Niu S.-C."/>
            <person name="Li K.-L."/>
            <person name="Zheng P.-J."/>
            <person name="Zhang X.-J."/>
            <person name="Jia Y."/>
            <person name="Liu Y."/>
            <person name="Niu Y.-X."/>
            <person name="Yu L.-H."/>
            <person name="Chen D.-F."/>
            <person name="Zhang G.-Q."/>
        </authorList>
    </citation>
    <scope>NUCLEOTIDE SEQUENCE</scope>
    <source>
        <tissue evidence="1">Leaf</tissue>
    </source>
</reference>
<name>A0A8T3BIC7_DENNO</name>
<protein>
    <submittedName>
        <fullName evidence="1">Uncharacterized protein</fullName>
    </submittedName>
</protein>
<sequence>MFAATMSACEITALPRFLGRCIPLSWRPSLVDEAESNRRAKAQHWNVSTHRIIIGVGRTDGDEELRQRGDAHQRQSQQDFGFFGLSVNINFCSLGLGRLHDLIPCPRRLCNLPPLLYTLFLFNSVSEKVKKK</sequence>
<proteinExistence type="predicted"/>
<dbReference type="AlphaFoldDB" id="A0A8T3BIC7"/>
<evidence type="ECO:0000313" key="2">
    <source>
        <dbReference type="Proteomes" id="UP000829196"/>
    </source>
</evidence>
<accession>A0A8T3BIC7</accession>
<gene>
    <name evidence="1" type="ORF">KFK09_012235</name>
</gene>